<comment type="caution">
    <text evidence="2">The sequence shown here is derived from an EMBL/GenBank/DDBJ whole genome shotgun (WGS) entry which is preliminary data.</text>
</comment>
<evidence type="ECO:0000256" key="1">
    <source>
        <dbReference type="SAM" id="Phobius"/>
    </source>
</evidence>
<organism evidence="2 3">
    <name type="scientific">Amblyomma americanum</name>
    <name type="common">Lone star tick</name>
    <dbReference type="NCBI Taxonomy" id="6943"/>
    <lineage>
        <taxon>Eukaryota</taxon>
        <taxon>Metazoa</taxon>
        <taxon>Ecdysozoa</taxon>
        <taxon>Arthropoda</taxon>
        <taxon>Chelicerata</taxon>
        <taxon>Arachnida</taxon>
        <taxon>Acari</taxon>
        <taxon>Parasitiformes</taxon>
        <taxon>Ixodida</taxon>
        <taxon>Ixodoidea</taxon>
        <taxon>Ixodidae</taxon>
        <taxon>Amblyomminae</taxon>
        <taxon>Amblyomma</taxon>
    </lineage>
</organism>
<keyword evidence="1" id="KW-1133">Transmembrane helix</keyword>
<name>A0AAQ4FD05_AMBAM</name>
<gene>
    <name evidence="2" type="ORF">V5799_008912</name>
</gene>
<accession>A0AAQ4FD05</accession>
<dbReference type="EMBL" id="JARKHS020004322">
    <property type="protein sequence ID" value="KAK8784723.1"/>
    <property type="molecule type" value="Genomic_DNA"/>
</dbReference>
<keyword evidence="3" id="KW-1185">Reference proteome</keyword>
<evidence type="ECO:0000313" key="2">
    <source>
        <dbReference type="EMBL" id="KAK8784723.1"/>
    </source>
</evidence>
<keyword evidence="1" id="KW-0812">Transmembrane</keyword>
<keyword evidence="1" id="KW-0472">Membrane</keyword>
<sequence>MEAGVSSISGIIAPGEPPQNLRRGSITELESKHKADYAPVFVPAAAIIVALALLLLYMVVAFIATAIFGSSDSPGGVTALLGTSAKARSRINNGELWCVFDARSMPNNFAYPESGVCDAFVYCCVKLNGTGVHVDRGAPQRRLEELVRAANKTRSQGRALLFHAKAFAIVGRRDGTPTLLKAPGSVGEKQLVTRIVSWVAHAGLSGIIMNYDNDLTGDYYTVVRSLYMHLHQRGLWLLQVFDYNNEADTFSAGAFVKNRIVPVVRMGHAYLQDDIGTLACPAQYESGEQATWSFDVELTEYAVFNKASFGRDCLDRTLVTASFRGYHYNIRAHDRKVKRVGIASYASICAKQREPDALSHMSNTTDCLEVRRGNDWFSILGPNSTRLFKRASKFLGLIAFHAEQDDYAGRCGDRFPLLRAAKAQLRHHSKSWSVTLT</sequence>
<evidence type="ECO:0000313" key="3">
    <source>
        <dbReference type="Proteomes" id="UP001321473"/>
    </source>
</evidence>
<dbReference type="Proteomes" id="UP001321473">
    <property type="component" value="Unassembled WGS sequence"/>
</dbReference>
<dbReference type="AlphaFoldDB" id="A0AAQ4FD05"/>
<proteinExistence type="predicted"/>
<reference evidence="2 3" key="1">
    <citation type="journal article" date="2023" name="Arcadia Sci">
        <title>De novo assembly of a long-read Amblyomma americanum tick genome.</title>
        <authorList>
            <person name="Chou S."/>
            <person name="Poskanzer K.E."/>
            <person name="Rollins M."/>
            <person name="Thuy-Boun P.S."/>
        </authorList>
    </citation>
    <scope>NUCLEOTIDE SEQUENCE [LARGE SCALE GENOMIC DNA]</scope>
    <source>
        <strain evidence="2">F_SG_1</strain>
        <tissue evidence="2">Salivary glands</tissue>
    </source>
</reference>
<feature type="transmembrane region" description="Helical" evidence="1">
    <location>
        <begin position="40"/>
        <end position="68"/>
    </location>
</feature>
<protein>
    <submittedName>
        <fullName evidence="2">Uncharacterized protein</fullName>
    </submittedName>
</protein>